<accession>A0A7I8KP04</accession>
<name>A0A7I8KP04_SPIIN</name>
<dbReference type="Gene3D" id="2.40.70.10">
    <property type="entry name" value="Acid Proteases"/>
    <property type="match status" value="1"/>
</dbReference>
<protein>
    <submittedName>
        <fullName evidence="1">Uncharacterized protein</fullName>
    </submittedName>
</protein>
<dbReference type="Proteomes" id="UP000663760">
    <property type="component" value="Chromosome 7"/>
</dbReference>
<proteinExistence type="predicted"/>
<sequence length="98" mass="10800">MTKARLNPILAQNQPPPVIEEVPHLNTIQLLNVVQAIINSTSTKALVDSRVTHNFLSEKEAHRLGLSLVRTNNKIKAINSEAQTSVELAQHVKTQMGT</sequence>
<dbReference type="InterPro" id="IPR021109">
    <property type="entry name" value="Peptidase_aspartic_dom_sf"/>
</dbReference>
<dbReference type="EMBL" id="LR746270">
    <property type="protein sequence ID" value="CAA7399212.1"/>
    <property type="molecule type" value="Genomic_DNA"/>
</dbReference>
<reference evidence="1" key="1">
    <citation type="submission" date="2020-02" db="EMBL/GenBank/DDBJ databases">
        <authorList>
            <person name="Scholz U."/>
            <person name="Mascher M."/>
            <person name="Fiebig A."/>
        </authorList>
    </citation>
    <scope>NUCLEOTIDE SEQUENCE</scope>
</reference>
<organism evidence="1 2">
    <name type="scientific">Spirodela intermedia</name>
    <name type="common">Intermediate duckweed</name>
    <dbReference type="NCBI Taxonomy" id="51605"/>
    <lineage>
        <taxon>Eukaryota</taxon>
        <taxon>Viridiplantae</taxon>
        <taxon>Streptophyta</taxon>
        <taxon>Embryophyta</taxon>
        <taxon>Tracheophyta</taxon>
        <taxon>Spermatophyta</taxon>
        <taxon>Magnoliopsida</taxon>
        <taxon>Liliopsida</taxon>
        <taxon>Araceae</taxon>
        <taxon>Lemnoideae</taxon>
        <taxon>Spirodela</taxon>
    </lineage>
</organism>
<dbReference type="AlphaFoldDB" id="A0A7I8KP04"/>
<gene>
    <name evidence="1" type="ORF">SI8410_07009882</name>
</gene>
<keyword evidence="2" id="KW-1185">Reference proteome</keyword>
<dbReference type="OrthoDB" id="1939491at2759"/>
<evidence type="ECO:0000313" key="1">
    <source>
        <dbReference type="EMBL" id="CAA7399212.1"/>
    </source>
</evidence>
<evidence type="ECO:0000313" key="2">
    <source>
        <dbReference type="Proteomes" id="UP000663760"/>
    </source>
</evidence>